<evidence type="ECO:0000256" key="5">
    <source>
        <dbReference type="ARBA" id="ARBA00022989"/>
    </source>
</evidence>
<dbReference type="PANTHER" id="PTHR43386:SF22">
    <property type="entry name" value="OLIGOPEPTIDE TRANSPORT SYSTEM PERMEASE PROTEIN OPPC"/>
    <property type="match status" value="1"/>
</dbReference>
<dbReference type="InterPro" id="IPR000515">
    <property type="entry name" value="MetI-like"/>
</dbReference>
<feature type="transmembrane region" description="Helical" evidence="7">
    <location>
        <begin position="155"/>
        <end position="172"/>
    </location>
</feature>
<dbReference type="Gene3D" id="1.10.3720.10">
    <property type="entry name" value="MetI-like"/>
    <property type="match status" value="1"/>
</dbReference>
<dbReference type="OrthoDB" id="9797472at2"/>
<evidence type="ECO:0000313" key="9">
    <source>
        <dbReference type="EMBL" id="RJG23167.1"/>
    </source>
</evidence>
<reference evidence="9 10" key="1">
    <citation type="submission" date="2018-09" db="EMBL/GenBank/DDBJ databases">
        <title>Paenibacillus SK2017-BO5.</title>
        <authorList>
            <person name="Piskunova J.V."/>
            <person name="Dubiley S.A."/>
            <person name="Severinov K.V."/>
        </authorList>
    </citation>
    <scope>NUCLEOTIDE SEQUENCE [LARGE SCALE GENOMIC DNA]</scope>
    <source>
        <strain evidence="9 10">BO5</strain>
    </source>
</reference>
<sequence length="315" mass="34738">MITFHSSSADERPLAPEDFRKADVSEHAAEAIEQESISAWRDAWLRLRSNRVAMTGLVFLLLIILMAIIGPVLTPYDYYSNNLEKTNLPPSAEHWFGTDDLGRDMFARTWMGARISLTVGFSAAAINLVIGVIYGGIMGYIGGRLDEVMNKISEIIYSIPDLLVAILLVVVFEPSLSTIILALCVTGWINMSWIVRGQMMQLKNQEYALASRSLGSSGMRILFRHLLPNAMGPIIVTLTLAVPAAIFSEAVLSFLGLGVQSPAASWGTMINDALKAMIIHPWRLAFPALFISLMMLCFNLFGDGLRDALDPKMKK</sequence>
<feature type="transmembrane region" description="Helical" evidence="7">
    <location>
        <begin position="284"/>
        <end position="305"/>
    </location>
</feature>
<dbReference type="Pfam" id="PF12911">
    <property type="entry name" value="OppC_N"/>
    <property type="match status" value="1"/>
</dbReference>
<comment type="caution">
    <text evidence="9">The sequence shown here is derived from an EMBL/GenBank/DDBJ whole genome shotgun (WGS) entry which is preliminary data.</text>
</comment>
<evidence type="ECO:0000256" key="7">
    <source>
        <dbReference type="RuleBase" id="RU363032"/>
    </source>
</evidence>
<name>A0A3A3GL94_PANTH</name>
<protein>
    <submittedName>
        <fullName evidence="9">ABC transporter permease</fullName>
    </submittedName>
</protein>
<keyword evidence="5 7" id="KW-1133">Transmembrane helix</keyword>
<feature type="transmembrane region" description="Helical" evidence="7">
    <location>
        <begin position="115"/>
        <end position="143"/>
    </location>
</feature>
<evidence type="ECO:0000256" key="3">
    <source>
        <dbReference type="ARBA" id="ARBA00022475"/>
    </source>
</evidence>
<dbReference type="InterPro" id="IPR025966">
    <property type="entry name" value="OppC_N"/>
</dbReference>
<feature type="domain" description="ABC transmembrane type-1" evidence="8">
    <location>
        <begin position="113"/>
        <end position="302"/>
    </location>
</feature>
<dbReference type="InterPro" id="IPR035906">
    <property type="entry name" value="MetI-like_sf"/>
</dbReference>
<dbReference type="Pfam" id="PF00528">
    <property type="entry name" value="BPD_transp_1"/>
    <property type="match status" value="1"/>
</dbReference>
<evidence type="ECO:0000259" key="8">
    <source>
        <dbReference type="PROSITE" id="PS50928"/>
    </source>
</evidence>
<evidence type="ECO:0000256" key="4">
    <source>
        <dbReference type="ARBA" id="ARBA00022692"/>
    </source>
</evidence>
<dbReference type="AlphaFoldDB" id="A0A3A3GL94"/>
<keyword evidence="3" id="KW-1003">Cell membrane</keyword>
<dbReference type="GO" id="GO:0055085">
    <property type="term" value="P:transmembrane transport"/>
    <property type="evidence" value="ECO:0007669"/>
    <property type="project" value="InterPro"/>
</dbReference>
<dbReference type="PROSITE" id="PS50928">
    <property type="entry name" value="ABC_TM1"/>
    <property type="match status" value="1"/>
</dbReference>
<evidence type="ECO:0000256" key="1">
    <source>
        <dbReference type="ARBA" id="ARBA00004651"/>
    </source>
</evidence>
<dbReference type="SUPFAM" id="SSF161098">
    <property type="entry name" value="MetI-like"/>
    <property type="match status" value="1"/>
</dbReference>
<dbReference type="EMBL" id="QYZD01000012">
    <property type="protein sequence ID" value="RJG23167.1"/>
    <property type="molecule type" value="Genomic_DNA"/>
</dbReference>
<keyword evidence="4 7" id="KW-0812">Transmembrane</keyword>
<dbReference type="RefSeq" id="WP_119794377.1">
    <property type="nucleotide sequence ID" value="NZ_QYZD01000012.1"/>
</dbReference>
<dbReference type="Proteomes" id="UP000266177">
    <property type="component" value="Unassembled WGS sequence"/>
</dbReference>
<evidence type="ECO:0000256" key="6">
    <source>
        <dbReference type="ARBA" id="ARBA00023136"/>
    </source>
</evidence>
<evidence type="ECO:0000313" key="10">
    <source>
        <dbReference type="Proteomes" id="UP000266177"/>
    </source>
</evidence>
<gene>
    <name evidence="9" type="ORF">DQX05_14980</name>
</gene>
<dbReference type="PANTHER" id="PTHR43386">
    <property type="entry name" value="OLIGOPEPTIDE TRANSPORT SYSTEM PERMEASE PROTEIN APPC"/>
    <property type="match status" value="1"/>
</dbReference>
<keyword evidence="2 7" id="KW-0813">Transport</keyword>
<dbReference type="CDD" id="cd06261">
    <property type="entry name" value="TM_PBP2"/>
    <property type="match status" value="1"/>
</dbReference>
<comment type="similarity">
    <text evidence="7">Belongs to the binding-protein-dependent transport system permease family.</text>
</comment>
<keyword evidence="6 7" id="KW-0472">Membrane</keyword>
<feature type="transmembrane region" description="Helical" evidence="7">
    <location>
        <begin position="178"/>
        <end position="195"/>
    </location>
</feature>
<feature type="transmembrane region" description="Helical" evidence="7">
    <location>
        <begin position="226"/>
        <end position="247"/>
    </location>
</feature>
<comment type="subcellular location">
    <subcellularLocation>
        <location evidence="1 7">Cell membrane</location>
        <topology evidence="1 7">Multi-pass membrane protein</topology>
    </subcellularLocation>
</comment>
<feature type="transmembrane region" description="Helical" evidence="7">
    <location>
        <begin position="52"/>
        <end position="73"/>
    </location>
</feature>
<proteinExistence type="inferred from homology"/>
<dbReference type="InterPro" id="IPR050366">
    <property type="entry name" value="BP-dependent_transpt_permease"/>
</dbReference>
<organism evidence="9 10">
    <name type="scientific">Paenibacillus thiaminolyticus</name>
    <name type="common">Bacillus thiaminolyticus</name>
    <dbReference type="NCBI Taxonomy" id="49283"/>
    <lineage>
        <taxon>Bacteria</taxon>
        <taxon>Bacillati</taxon>
        <taxon>Bacillota</taxon>
        <taxon>Bacilli</taxon>
        <taxon>Bacillales</taxon>
        <taxon>Paenibacillaceae</taxon>
        <taxon>Paenibacillus</taxon>
    </lineage>
</organism>
<accession>A0A3A3GL94</accession>
<dbReference type="GO" id="GO:0005886">
    <property type="term" value="C:plasma membrane"/>
    <property type="evidence" value="ECO:0007669"/>
    <property type="project" value="UniProtKB-SubCell"/>
</dbReference>
<evidence type="ECO:0000256" key="2">
    <source>
        <dbReference type="ARBA" id="ARBA00022448"/>
    </source>
</evidence>